<dbReference type="Proteomes" id="UP000306319">
    <property type="component" value="Unassembled WGS sequence"/>
</dbReference>
<dbReference type="EMBL" id="SRYB01000001">
    <property type="protein sequence ID" value="TGY81031.1"/>
    <property type="molecule type" value="Genomic_DNA"/>
</dbReference>
<comment type="caution">
    <text evidence="1">The sequence shown here is derived from an EMBL/GenBank/DDBJ whole genome shotgun (WGS) entry which is preliminary data.</text>
</comment>
<gene>
    <name evidence="1" type="ORF">E5331_01220</name>
</gene>
<accession>A0AC61RMK1</accession>
<reference evidence="1" key="1">
    <citation type="submission" date="2019-04" db="EMBL/GenBank/DDBJ databases">
        <title>Microbes associate with the intestines of laboratory mice.</title>
        <authorList>
            <person name="Navarre W."/>
            <person name="Wong E."/>
            <person name="Huang K."/>
            <person name="Tropini C."/>
            <person name="Ng K."/>
            <person name="Yu B."/>
        </authorList>
    </citation>
    <scope>NUCLEOTIDE SEQUENCE</scope>
    <source>
        <strain evidence="1">NM04_E33</strain>
    </source>
</reference>
<keyword evidence="2" id="KW-1185">Reference proteome</keyword>
<evidence type="ECO:0000313" key="1">
    <source>
        <dbReference type="EMBL" id="TGY81031.1"/>
    </source>
</evidence>
<sequence length="589" mass="66080">MKKLIIPIISVLGALSFVSCDDLFDPALENVRDENAMQKDPSQFDGMLRSAYLLMPYGTPATNDVATDDAVTNNMSNNWLNMAVGGWTSKSWESTCNWRDRNASIQFCNVFLNGVNNVRWADEPVTNQLYITRLSGEAYALRAMNMYFLLQNYGGKTASGQLLGVPIWTQTYDATTDMNVPRNTFAECMQQIFSDIDKALELLPYDYGEVTSSNIPQKYKDMGAGMTEYNRVFGNNGIGRISGRIAEAVRAQAALLAASPAFGDQSGVDWATAAHYAGVVLDHIGGVAGMASKGHIWYTPGEVGNTGNTVNHDEIIWRGNFSDNNDLEKENFPPSLYGNGRINPTQNLVDAFPMANGYPIHDSRGYFDESNPYDNRDPRLSNYIVYNGSVQGPSSQTINTSSTSATNDGLNKELGHSTRTGYYMRKFLRDDCNPNSAVNTVQRHYTKYIRYTEIFLAYAEAANEAYGPTGSGEHSYSAYDVIKAIRKRAGVGVDNGDPYLEQAKNNKEDFKKLIRNERRLELCFENVRFWDLRRWNETLNETARGVDISGNNYNYIDVEQRLYNPYMIYGPIPFDDVLKFSNLEQNQGW</sequence>
<name>A0AC61RMK1_9BACT</name>
<organism evidence="1 2">
    <name type="scientific">Lepagella muris</name>
    <dbReference type="NCBI Taxonomy" id="3032870"/>
    <lineage>
        <taxon>Bacteria</taxon>
        <taxon>Pseudomonadati</taxon>
        <taxon>Bacteroidota</taxon>
        <taxon>Bacteroidia</taxon>
        <taxon>Bacteroidales</taxon>
        <taxon>Muribaculaceae</taxon>
        <taxon>Lepagella</taxon>
    </lineage>
</organism>
<protein>
    <submittedName>
        <fullName evidence="1">RagB/SusD family nutrient uptake outer membrane protein</fullName>
    </submittedName>
</protein>
<evidence type="ECO:0000313" key="2">
    <source>
        <dbReference type="Proteomes" id="UP000306319"/>
    </source>
</evidence>
<proteinExistence type="predicted"/>